<gene>
    <name evidence="2" type="ORF">P3T76_006360</name>
</gene>
<reference evidence="2" key="1">
    <citation type="submission" date="2023-08" db="EMBL/GenBank/DDBJ databases">
        <title>Reference Genome Resource for the Citrus Pathogen Phytophthora citrophthora.</title>
        <authorList>
            <person name="Moller H."/>
            <person name="Coetzee B."/>
            <person name="Rose L.J."/>
            <person name="Van Niekerk J.M."/>
        </authorList>
    </citation>
    <scope>NUCLEOTIDE SEQUENCE</scope>
    <source>
        <strain evidence="2">STE-U-9442</strain>
    </source>
</reference>
<protein>
    <submittedName>
        <fullName evidence="2">Uncharacterized protein</fullName>
    </submittedName>
</protein>
<dbReference type="EMBL" id="JASMQC010000010">
    <property type="protein sequence ID" value="KAK1942038.1"/>
    <property type="molecule type" value="Genomic_DNA"/>
</dbReference>
<keyword evidence="3" id="KW-1185">Reference proteome</keyword>
<sequence length="121" mass="12965">MTACGSSEAMSLNVGCQLRFLCIHLWFVCQTPTCTANGFATPEMIAELLALPTFIRGSYEAGLITSDEERLDVAGIEYLASLSSYPGATPVVLLQRVAGTGRKDDQACNVVDDHYQLGSLS</sequence>
<evidence type="ECO:0000313" key="2">
    <source>
        <dbReference type="EMBL" id="KAK1942038.1"/>
    </source>
</evidence>
<feature type="signal peptide" evidence="1">
    <location>
        <begin position="1"/>
        <end position="36"/>
    </location>
</feature>
<dbReference type="AlphaFoldDB" id="A0AAD9LM19"/>
<keyword evidence="1" id="KW-0732">Signal</keyword>
<dbReference type="Proteomes" id="UP001259832">
    <property type="component" value="Unassembled WGS sequence"/>
</dbReference>
<comment type="caution">
    <text evidence="2">The sequence shown here is derived from an EMBL/GenBank/DDBJ whole genome shotgun (WGS) entry which is preliminary data.</text>
</comment>
<evidence type="ECO:0000256" key="1">
    <source>
        <dbReference type="SAM" id="SignalP"/>
    </source>
</evidence>
<accession>A0AAD9LM19</accession>
<evidence type="ECO:0000313" key="3">
    <source>
        <dbReference type="Proteomes" id="UP001259832"/>
    </source>
</evidence>
<name>A0AAD9LM19_9STRA</name>
<feature type="chain" id="PRO_5042293152" evidence="1">
    <location>
        <begin position="37"/>
        <end position="121"/>
    </location>
</feature>
<proteinExistence type="predicted"/>
<organism evidence="2 3">
    <name type="scientific">Phytophthora citrophthora</name>
    <dbReference type="NCBI Taxonomy" id="4793"/>
    <lineage>
        <taxon>Eukaryota</taxon>
        <taxon>Sar</taxon>
        <taxon>Stramenopiles</taxon>
        <taxon>Oomycota</taxon>
        <taxon>Peronosporomycetes</taxon>
        <taxon>Peronosporales</taxon>
        <taxon>Peronosporaceae</taxon>
        <taxon>Phytophthora</taxon>
    </lineage>
</organism>